<feature type="compositionally biased region" description="Acidic residues" evidence="1">
    <location>
        <begin position="138"/>
        <end position="151"/>
    </location>
</feature>
<sequence>MTRSRAVIALLAAAAVLWIVGSQPWFQAAETAELAGVSAGPVEAPENSPVLLACAGIVAVSGLLLTMLKRVGRWIVTACAALAGLGFAGVALSATLSSAATTNLPPIGIIAGLLAAAVAVWVLLRSGRWQTTARFEADASETEAEGDDGELDPTRTWDAISRGEDPS</sequence>
<reference evidence="3 4" key="1">
    <citation type="submission" date="2019-02" db="EMBL/GenBank/DDBJ databases">
        <title>Complete Genome Sequence and Methylome Analysis of Brevibacterium luteolum NEB1784.</title>
        <authorList>
            <person name="Fomenkov A."/>
            <person name="Roberts R.J."/>
        </authorList>
    </citation>
    <scope>NUCLEOTIDE SEQUENCE [LARGE SCALE GENOMIC DNA]</scope>
    <source>
        <strain evidence="3 4">NEB1784</strain>
    </source>
</reference>
<dbReference type="InterPro" id="IPR019051">
    <property type="entry name" value="Trp_biosyn_TM_oprn/chp"/>
</dbReference>
<dbReference type="EMBL" id="CP035810">
    <property type="protein sequence ID" value="QIN28328.1"/>
    <property type="molecule type" value="Genomic_DNA"/>
</dbReference>
<feature type="transmembrane region" description="Helical" evidence="2">
    <location>
        <begin position="75"/>
        <end position="94"/>
    </location>
</feature>
<dbReference type="Proteomes" id="UP000501518">
    <property type="component" value="Chromosome"/>
</dbReference>
<name>A0A6G8KU77_9MICO</name>
<evidence type="ECO:0000313" key="4">
    <source>
        <dbReference type="Proteomes" id="UP000501518"/>
    </source>
</evidence>
<keyword evidence="2" id="KW-0812">Transmembrane</keyword>
<keyword evidence="2" id="KW-1133">Transmembrane helix</keyword>
<gene>
    <name evidence="3" type="ORF">EW640_02830</name>
</gene>
<protein>
    <recommendedName>
        <fullName evidence="5">Trp biosynthesis protein</fullName>
    </recommendedName>
</protein>
<proteinExistence type="predicted"/>
<dbReference type="Pfam" id="PF09534">
    <property type="entry name" value="Trp_oprn_chp"/>
    <property type="match status" value="1"/>
</dbReference>
<dbReference type="RefSeq" id="WP_165882856.1">
    <property type="nucleotide sequence ID" value="NZ_CP035810.1"/>
</dbReference>
<feature type="region of interest" description="Disordered" evidence="1">
    <location>
        <begin position="136"/>
        <end position="167"/>
    </location>
</feature>
<dbReference type="KEGG" id="blut:EW640_02830"/>
<dbReference type="AlphaFoldDB" id="A0A6G8KU77"/>
<accession>A0A6G8KU77</accession>
<evidence type="ECO:0000256" key="2">
    <source>
        <dbReference type="SAM" id="Phobius"/>
    </source>
</evidence>
<evidence type="ECO:0008006" key="5">
    <source>
        <dbReference type="Google" id="ProtNLM"/>
    </source>
</evidence>
<organism evidence="3 4">
    <name type="scientific">Brevibacterium luteolum</name>
    <dbReference type="NCBI Taxonomy" id="199591"/>
    <lineage>
        <taxon>Bacteria</taxon>
        <taxon>Bacillati</taxon>
        <taxon>Actinomycetota</taxon>
        <taxon>Actinomycetes</taxon>
        <taxon>Micrococcales</taxon>
        <taxon>Brevibacteriaceae</taxon>
        <taxon>Brevibacterium</taxon>
    </lineage>
</organism>
<evidence type="ECO:0000313" key="3">
    <source>
        <dbReference type="EMBL" id="QIN28328.1"/>
    </source>
</evidence>
<feature type="transmembrane region" description="Helical" evidence="2">
    <location>
        <begin position="49"/>
        <end position="68"/>
    </location>
</feature>
<feature type="transmembrane region" description="Helical" evidence="2">
    <location>
        <begin position="106"/>
        <end position="124"/>
    </location>
</feature>
<keyword evidence="2" id="KW-0472">Membrane</keyword>
<evidence type="ECO:0000256" key="1">
    <source>
        <dbReference type="SAM" id="MobiDB-lite"/>
    </source>
</evidence>